<evidence type="ECO:0000313" key="2">
    <source>
        <dbReference type="Proteomes" id="UP001204772"/>
    </source>
</evidence>
<accession>A0ABT1FST4</accession>
<protein>
    <submittedName>
        <fullName evidence="1">Uncharacterized protein</fullName>
    </submittedName>
</protein>
<reference evidence="1 2" key="1">
    <citation type="submission" date="2022-06" db="EMBL/GenBank/DDBJ databases">
        <title>Runella sp. S5 genome sequencing.</title>
        <authorList>
            <person name="Park S."/>
        </authorList>
    </citation>
    <scope>NUCLEOTIDE SEQUENCE [LARGE SCALE GENOMIC DNA]</scope>
    <source>
        <strain evidence="1 2">S5</strain>
    </source>
</reference>
<proteinExistence type="predicted"/>
<organism evidence="1 2">
    <name type="scientific">Runella salmonicolor</name>
    <dbReference type="NCBI Taxonomy" id="2950278"/>
    <lineage>
        <taxon>Bacteria</taxon>
        <taxon>Pseudomonadati</taxon>
        <taxon>Bacteroidota</taxon>
        <taxon>Cytophagia</taxon>
        <taxon>Cytophagales</taxon>
        <taxon>Spirosomataceae</taxon>
        <taxon>Runella</taxon>
    </lineage>
</organism>
<evidence type="ECO:0000313" key="1">
    <source>
        <dbReference type="EMBL" id="MCP1384833.1"/>
    </source>
</evidence>
<sequence length="76" mass="8499">MNIVSKTIRAKVHLRSTIDGHIIIDGVIPKENAKELFGKNDVECIIQLSMMVLDQNVEIENEPSLGGFSVRVHPFI</sequence>
<gene>
    <name evidence="1" type="ORF">NCI00_20525</name>
</gene>
<name>A0ABT1FST4_9BACT</name>
<dbReference type="RefSeq" id="WP_253530712.1">
    <property type="nucleotide sequence ID" value="NZ_JAMZEL010000009.1"/>
</dbReference>
<comment type="caution">
    <text evidence="1">The sequence shown here is derived from an EMBL/GenBank/DDBJ whole genome shotgun (WGS) entry which is preliminary data.</text>
</comment>
<dbReference type="EMBL" id="JAMZEL010000009">
    <property type="protein sequence ID" value="MCP1384833.1"/>
    <property type="molecule type" value="Genomic_DNA"/>
</dbReference>
<dbReference type="Proteomes" id="UP001204772">
    <property type="component" value="Unassembled WGS sequence"/>
</dbReference>
<keyword evidence="2" id="KW-1185">Reference proteome</keyword>